<sequence>MHSNDMICFKELESHLRSLYQNSFVYVENLKQVEMAFLRFFGKEHLIFRKMMLQNLDQLRLQFERNTLHAINAKSCLKNSKHSSRNSLTQKSLVVMKSSGIESENNSSENALGKSVNETQMQLQDAKVNMGKALDVGLVVTESSCIESNKQDTSNRLGNGITYAVDADIRPV</sequence>
<comment type="caution">
    <text evidence="1">The sequence shown here is derived from an EMBL/GenBank/DDBJ whole genome shotgun (WGS) entry which is preliminary data.</text>
</comment>
<accession>A0A699IQ78</accession>
<evidence type="ECO:0000313" key="1">
    <source>
        <dbReference type="EMBL" id="GEZ82239.1"/>
    </source>
</evidence>
<reference evidence="1" key="1">
    <citation type="journal article" date="2019" name="Sci. Rep.">
        <title>Draft genome of Tanacetum cinerariifolium, the natural source of mosquito coil.</title>
        <authorList>
            <person name="Yamashiro T."/>
            <person name="Shiraishi A."/>
            <person name="Satake H."/>
            <person name="Nakayama K."/>
        </authorList>
    </citation>
    <scope>NUCLEOTIDE SEQUENCE</scope>
</reference>
<organism evidence="1">
    <name type="scientific">Tanacetum cinerariifolium</name>
    <name type="common">Dalmatian daisy</name>
    <name type="synonym">Chrysanthemum cinerariifolium</name>
    <dbReference type="NCBI Taxonomy" id="118510"/>
    <lineage>
        <taxon>Eukaryota</taxon>
        <taxon>Viridiplantae</taxon>
        <taxon>Streptophyta</taxon>
        <taxon>Embryophyta</taxon>
        <taxon>Tracheophyta</taxon>
        <taxon>Spermatophyta</taxon>
        <taxon>Magnoliopsida</taxon>
        <taxon>eudicotyledons</taxon>
        <taxon>Gunneridae</taxon>
        <taxon>Pentapetalae</taxon>
        <taxon>asterids</taxon>
        <taxon>campanulids</taxon>
        <taxon>Asterales</taxon>
        <taxon>Asteraceae</taxon>
        <taxon>Asteroideae</taxon>
        <taxon>Anthemideae</taxon>
        <taxon>Anthemidinae</taxon>
        <taxon>Tanacetum</taxon>
    </lineage>
</organism>
<dbReference type="AlphaFoldDB" id="A0A699IQ78"/>
<proteinExistence type="predicted"/>
<name>A0A699IQ78_TANCI</name>
<protein>
    <submittedName>
        <fullName evidence="1">Uncharacterized protein</fullName>
    </submittedName>
</protein>
<dbReference type="EMBL" id="BKCJ010328287">
    <property type="protein sequence ID" value="GEZ82239.1"/>
    <property type="molecule type" value="Genomic_DNA"/>
</dbReference>
<gene>
    <name evidence="1" type="ORF">Tci_554212</name>
</gene>